<keyword evidence="3" id="KW-1185">Reference proteome</keyword>
<evidence type="ECO:0000313" key="3">
    <source>
        <dbReference type="Proteomes" id="UP000093053"/>
    </source>
</evidence>
<gene>
    <name evidence="2" type="ORF">BBK82_36265</name>
</gene>
<protein>
    <submittedName>
        <fullName evidence="2">DUF4440 domain-containing protein</fullName>
    </submittedName>
</protein>
<dbReference type="Proteomes" id="UP000093053">
    <property type="component" value="Chromosome"/>
</dbReference>
<proteinExistence type="predicted"/>
<dbReference type="RefSeq" id="WP_065918988.1">
    <property type="nucleotide sequence ID" value="NZ_CP016793.1"/>
</dbReference>
<dbReference type="KEGG" id="led:BBK82_36265"/>
<organism evidence="2 3">
    <name type="scientific">Lentzea guizhouensis</name>
    <dbReference type="NCBI Taxonomy" id="1586287"/>
    <lineage>
        <taxon>Bacteria</taxon>
        <taxon>Bacillati</taxon>
        <taxon>Actinomycetota</taxon>
        <taxon>Actinomycetes</taxon>
        <taxon>Pseudonocardiales</taxon>
        <taxon>Pseudonocardiaceae</taxon>
        <taxon>Lentzea</taxon>
    </lineage>
</organism>
<dbReference type="STRING" id="1586287.BBK82_36265"/>
<name>A0A1B2HSD0_9PSEU</name>
<dbReference type="Pfam" id="PF13474">
    <property type="entry name" value="SnoaL_3"/>
    <property type="match status" value="1"/>
</dbReference>
<reference evidence="2 3" key="1">
    <citation type="submission" date="2016-07" db="EMBL/GenBank/DDBJ databases">
        <title>Complete genome sequence of the Lentzea guizhouensis DHS C013.</title>
        <authorList>
            <person name="Cao C."/>
        </authorList>
    </citation>
    <scope>NUCLEOTIDE SEQUENCE [LARGE SCALE GENOMIC DNA]</scope>
    <source>
        <strain evidence="2 3">DHS C013</strain>
    </source>
</reference>
<accession>A0A1B2HSD0</accession>
<dbReference type="InterPro" id="IPR032710">
    <property type="entry name" value="NTF2-like_dom_sf"/>
</dbReference>
<evidence type="ECO:0000313" key="2">
    <source>
        <dbReference type="EMBL" id="ANZ40650.1"/>
    </source>
</evidence>
<dbReference type="AlphaFoldDB" id="A0A1B2HSD0"/>
<evidence type="ECO:0000259" key="1">
    <source>
        <dbReference type="Pfam" id="PF13474"/>
    </source>
</evidence>
<dbReference type="SUPFAM" id="SSF54427">
    <property type="entry name" value="NTF2-like"/>
    <property type="match status" value="1"/>
</dbReference>
<sequence length="150" mass="16700">MTSTLVQDETAIRELFTEHEQGMRLRSPERIVARYAQDAVTCTLAPPLRNTGLDARDPEALAGWMAGFTGPITLEHRDLQVVVSGDVAFAHGLARLAAVPVGYPEGFSMWMRTTVGLQRRDGRWWVTHEHQSVPFHMDGSFLAATDLEPQ</sequence>
<dbReference type="Gene3D" id="3.10.450.50">
    <property type="match status" value="1"/>
</dbReference>
<feature type="domain" description="SnoaL-like" evidence="1">
    <location>
        <begin position="59"/>
        <end position="135"/>
    </location>
</feature>
<dbReference type="OrthoDB" id="9812295at2"/>
<dbReference type="InterPro" id="IPR037401">
    <property type="entry name" value="SnoaL-like"/>
</dbReference>
<dbReference type="EMBL" id="CP016793">
    <property type="protein sequence ID" value="ANZ40650.1"/>
    <property type="molecule type" value="Genomic_DNA"/>
</dbReference>